<accession>A0A084EPQ9</accession>
<dbReference type="AlphaFoldDB" id="A0A084EPQ9"/>
<dbReference type="PANTHER" id="PTHR23028">
    <property type="entry name" value="ACETYLTRANSFERASE"/>
    <property type="match status" value="1"/>
</dbReference>
<feature type="transmembrane region" description="Helical" evidence="1">
    <location>
        <begin position="49"/>
        <end position="68"/>
    </location>
</feature>
<keyword evidence="3" id="KW-0808">Transferase</keyword>
<gene>
    <name evidence="3" type="ORF">CP98_01602</name>
</gene>
<feature type="transmembrane region" description="Helical" evidence="1">
    <location>
        <begin position="242"/>
        <end position="260"/>
    </location>
</feature>
<feature type="transmembrane region" description="Helical" evidence="1">
    <location>
        <begin position="21"/>
        <end position="43"/>
    </location>
</feature>
<keyword evidence="1" id="KW-0472">Membrane</keyword>
<evidence type="ECO:0000313" key="3">
    <source>
        <dbReference type="EMBL" id="KEZ19951.1"/>
    </source>
</evidence>
<feature type="transmembrane region" description="Helical" evidence="1">
    <location>
        <begin position="158"/>
        <end position="178"/>
    </location>
</feature>
<dbReference type="InterPro" id="IPR002656">
    <property type="entry name" value="Acyl_transf_3_dom"/>
</dbReference>
<dbReference type="GO" id="GO:0016747">
    <property type="term" value="F:acyltransferase activity, transferring groups other than amino-acyl groups"/>
    <property type="evidence" value="ECO:0007669"/>
    <property type="project" value="InterPro"/>
</dbReference>
<organism evidence="3 4">
    <name type="scientific">Sphingobium yanoikuyae</name>
    <name type="common">Sphingomonas yanoikuyae</name>
    <dbReference type="NCBI Taxonomy" id="13690"/>
    <lineage>
        <taxon>Bacteria</taxon>
        <taxon>Pseudomonadati</taxon>
        <taxon>Pseudomonadota</taxon>
        <taxon>Alphaproteobacteria</taxon>
        <taxon>Sphingomonadales</taxon>
        <taxon>Sphingomonadaceae</taxon>
        <taxon>Sphingobium</taxon>
    </lineage>
</organism>
<proteinExistence type="predicted"/>
<dbReference type="Proteomes" id="UP000028534">
    <property type="component" value="Unassembled WGS sequence"/>
</dbReference>
<feature type="transmembrane region" description="Helical" evidence="1">
    <location>
        <begin position="272"/>
        <end position="290"/>
    </location>
</feature>
<reference evidence="3 4" key="1">
    <citation type="submission" date="2014-03" db="EMBL/GenBank/DDBJ databases">
        <title>Genome sequence of Sphingobium yanoikuyae B1.</title>
        <authorList>
            <person name="Gan H.M."/>
            <person name="Gan H.Y."/>
            <person name="Savka M.A."/>
        </authorList>
    </citation>
    <scope>NUCLEOTIDE SEQUENCE [LARGE SCALE GENOMIC DNA]</scope>
    <source>
        <strain evidence="3 4">B1</strain>
    </source>
</reference>
<dbReference type="Pfam" id="PF01757">
    <property type="entry name" value="Acyl_transf_3"/>
    <property type="match status" value="1"/>
</dbReference>
<dbReference type="PATRIC" id="fig|13690.10.peg.1652"/>
<dbReference type="RefSeq" id="WP_162181949.1">
    <property type="nucleotide sequence ID" value="NZ_JGVR01000007.1"/>
</dbReference>
<feature type="transmembrane region" description="Helical" evidence="1">
    <location>
        <begin position="219"/>
        <end position="236"/>
    </location>
</feature>
<dbReference type="InterPro" id="IPR050879">
    <property type="entry name" value="Acyltransferase_3"/>
</dbReference>
<keyword evidence="3" id="KW-0012">Acyltransferase</keyword>
<feature type="domain" description="Acyltransferase 3" evidence="2">
    <location>
        <begin position="19"/>
        <end position="293"/>
    </location>
</feature>
<evidence type="ECO:0000259" key="2">
    <source>
        <dbReference type="Pfam" id="PF01757"/>
    </source>
</evidence>
<feature type="transmembrane region" description="Helical" evidence="1">
    <location>
        <begin position="190"/>
        <end position="212"/>
    </location>
</feature>
<evidence type="ECO:0000256" key="1">
    <source>
        <dbReference type="SAM" id="Phobius"/>
    </source>
</evidence>
<evidence type="ECO:0000313" key="4">
    <source>
        <dbReference type="Proteomes" id="UP000028534"/>
    </source>
</evidence>
<keyword evidence="1" id="KW-0812">Transmembrane</keyword>
<sequence length="338" mass="36586">MGRFLRLARYRRAMQGRLIGFDGLRGIAALSVLLFHALTWATGAARGNGYLAVDFFFMLSGYVMARTYEARLGQELSTSAFVRARYRRFLPVMAMAGLIALPGFLLTNEMSLWPVALANLLLIPSLFAGRLYPLNGPAWSILLELFANMAHGLVLRRLSTRILVHVVLLSATLFAVVASRVGGDVGAQPASFFFGLPRVMCAYGMGVILWRWWRDRPTITVPPLAALVAMPLYFGIGTMIDADGWISGMVFILLVCPLMLAGGLRWQRQSRWMTAAGAISFPLYAVHAPVCMTGLMLGVPVAGGVAASLAVAGLIAWMQARPRRPGSATLPSAPLAAS</sequence>
<dbReference type="PANTHER" id="PTHR23028:SF134">
    <property type="entry name" value="PUTATIVE (AFU_ORTHOLOGUE AFUA_4G08520)-RELATED"/>
    <property type="match status" value="1"/>
</dbReference>
<protein>
    <submittedName>
        <fullName evidence="3">Acyltransferase 3</fullName>
    </submittedName>
</protein>
<keyword evidence="1" id="KW-1133">Transmembrane helix</keyword>
<comment type="caution">
    <text evidence="3">The sequence shown here is derived from an EMBL/GenBank/DDBJ whole genome shotgun (WGS) entry which is preliminary data.</text>
</comment>
<dbReference type="EMBL" id="JGVR01000007">
    <property type="protein sequence ID" value="KEZ19951.1"/>
    <property type="molecule type" value="Genomic_DNA"/>
</dbReference>
<name>A0A084EPQ9_SPHYA</name>
<feature type="transmembrane region" description="Helical" evidence="1">
    <location>
        <begin position="296"/>
        <end position="317"/>
    </location>
</feature>
<feature type="transmembrane region" description="Helical" evidence="1">
    <location>
        <begin position="89"/>
        <end position="106"/>
    </location>
</feature>
<dbReference type="eggNOG" id="COG1835">
    <property type="taxonomic scope" value="Bacteria"/>
</dbReference>